<evidence type="ECO:0000256" key="4">
    <source>
        <dbReference type="ARBA" id="ARBA00023125"/>
    </source>
</evidence>
<dbReference type="Pfam" id="PF08281">
    <property type="entry name" value="Sigma70_r4_2"/>
    <property type="match status" value="1"/>
</dbReference>
<dbReference type="AlphaFoldDB" id="A0A9D1YB72"/>
<keyword evidence="2" id="KW-0805">Transcription regulation</keyword>
<dbReference type="GO" id="GO:0003677">
    <property type="term" value="F:DNA binding"/>
    <property type="evidence" value="ECO:0007669"/>
    <property type="project" value="UniProtKB-KW"/>
</dbReference>
<dbReference type="PANTHER" id="PTHR43133">
    <property type="entry name" value="RNA POLYMERASE ECF-TYPE SIGMA FACTO"/>
    <property type="match status" value="1"/>
</dbReference>
<proteinExistence type="inferred from homology"/>
<name>A0A9D1YB72_9FIRM</name>
<dbReference type="Gene3D" id="1.10.10.10">
    <property type="entry name" value="Winged helix-like DNA-binding domain superfamily/Winged helix DNA-binding domain"/>
    <property type="match status" value="1"/>
</dbReference>
<evidence type="ECO:0000256" key="1">
    <source>
        <dbReference type="ARBA" id="ARBA00010641"/>
    </source>
</evidence>
<dbReference type="InterPro" id="IPR000792">
    <property type="entry name" value="Tscrpt_reg_LuxR_C"/>
</dbReference>
<dbReference type="InterPro" id="IPR013325">
    <property type="entry name" value="RNA_pol_sigma_r2"/>
</dbReference>
<evidence type="ECO:0000256" key="3">
    <source>
        <dbReference type="ARBA" id="ARBA00023082"/>
    </source>
</evidence>
<organism evidence="7 8">
    <name type="scientific">Candidatus Acutalibacter pullistercoris</name>
    <dbReference type="NCBI Taxonomy" id="2838418"/>
    <lineage>
        <taxon>Bacteria</taxon>
        <taxon>Bacillati</taxon>
        <taxon>Bacillota</taxon>
        <taxon>Clostridia</taxon>
        <taxon>Eubacteriales</taxon>
        <taxon>Acutalibacteraceae</taxon>
        <taxon>Acutalibacter</taxon>
    </lineage>
</organism>
<dbReference type="InterPro" id="IPR013324">
    <property type="entry name" value="RNA_pol_sigma_r3/r4-like"/>
</dbReference>
<reference evidence="7" key="2">
    <citation type="submission" date="2021-04" db="EMBL/GenBank/DDBJ databases">
        <authorList>
            <person name="Gilroy R."/>
        </authorList>
    </citation>
    <scope>NUCLEOTIDE SEQUENCE</scope>
    <source>
        <strain evidence="7">1282</strain>
    </source>
</reference>
<evidence type="ECO:0000313" key="7">
    <source>
        <dbReference type="EMBL" id="HIY25757.1"/>
    </source>
</evidence>
<evidence type="ECO:0000256" key="5">
    <source>
        <dbReference type="ARBA" id="ARBA00023163"/>
    </source>
</evidence>
<dbReference type="InterPro" id="IPR007627">
    <property type="entry name" value="RNA_pol_sigma70_r2"/>
</dbReference>
<protein>
    <submittedName>
        <fullName evidence="7">Sigma-70 family RNA polymerase sigma factor</fullName>
    </submittedName>
</protein>
<evidence type="ECO:0000259" key="6">
    <source>
        <dbReference type="SMART" id="SM00421"/>
    </source>
</evidence>
<dbReference type="InterPro" id="IPR036388">
    <property type="entry name" value="WH-like_DNA-bd_sf"/>
</dbReference>
<feature type="domain" description="HTH luxR-type" evidence="6">
    <location>
        <begin position="140"/>
        <end position="188"/>
    </location>
</feature>
<dbReference type="NCBIfam" id="TIGR02937">
    <property type="entry name" value="sigma70-ECF"/>
    <property type="match status" value="1"/>
</dbReference>
<dbReference type="Proteomes" id="UP000823915">
    <property type="component" value="Unassembled WGS sequence"/>
</dbReference>
<dbReference type="SMART" id="SM00421">
    <property type="entry name" value="HTH_LUXR"/>
    <property type="match status" value="1"/>
</dbReference>
<comment type="similarity">
    <text evidence="1">Belongs to the sigma-70 factor family. ECF subfamily.</text>
</comment>
<dbReference type="SUPFAM" id="SSF88946">
    <property type="entry name" value="Sigma2 domain of RNA polymerase sigma factors"/>
    <property type="match status" value="1"/>
</dbReference>
<dbReference type="InterPro" id="IPR039425">
    <property type="entry name" value="RNA_pol_sigma-70-like"/>
</dbReference>
<dbReference type="GO" id="GO:0016987">
    <property type="term" value="F:sigma factor activity"/>
    <property type="evidence" value="ECO:0007669"/>
    <property type="project" value="UniProtKB-KW"/>
</dbReference>
<dbReference type="EMBL" id="DXDU01000013">
    <property type="protein sequence ID" value="HIY25757.1"/>
    <property type="molecule type" value="Genomic_DNA"/>
</dbReference>
<evidence type="ECO:0000313" key="8">
    <source>
        <dbReference type="Proteomes" id="UP000823915"/>
    </source>
</evidence>
<accession>A0A9D1YB72</accession>
<dbReference type="InterPro" id="IPR014284">
    <property type="entry name" value="RNA_pol_sigma-70_dom"/>
</dbReference>
<keyword evidence="4" id="KW-0238">DNA-binding</keyword>
<dbReference type="GO" id="GO:0006352">
    <property type="term" value="P:DNA-templated transcription initiation"/>
    <property type="evidence" value="ECO:0007669"/>
    <property type="project" value="InterPro"/>
</dbReference>
<keyword evidence="5" id="KW-0804">Transcription</keyword>
<evidence type="ECO:0000256" key="2">
    <source>
        <dbReference type="ARBA" id="ARBA00023015"/>
    </source>
</evidence>
<dbReference type="Pfam" id="PF04542">
    <property type="entry name" value="Sigma70_r2"/>
    <property type="match status" value="1"/>
</dbReference>
<dbReference type="InterPro" id="IPR013249">
    <property type="entry name" value="RNA_pol_sigma70_r4_t2"/>
</dbReference>
<reference evidence="7" key="1">
    <citation type="journal article" date="2021" name="PeerJ">
        <title>Extensive microbial diversity within the chicken gut microbiome revealed by metagenomics and culture.</title>
        <authorList>
            <person name="Gilroy R."/>
            <person name="Ravi A."/>
            <person name="Getino M."/>
            <person name="Pursley I."/>
            <person name="Horton D.L."/>
            <person name="Alikhan N.F."/>
            <person name="Baker D."/>
            <person name="Gharbi K."/>
            <person name="Hall N."/>
            <person name="Watson M."/>
            <person name="Adriaenssens E.M."/>
            <person name="Foster-Nyarko E."/>
            <person name="Jarju S."/>
            <person name="Secka A."/>
            <person name="Antonio M."/>
            <person name="Oren A."/>
            <person name="Chaudhuri R.R."/>
            <person name="La Ragione R."/>
            <person name="Hildebrand F."/>
            <person name="Pallen M.J."/>
        </authorList>
    </citation>
    <scope>NUCLEOTIDE SEQUENCE</scope>
    <source>
        <strain evidence="7">1282</strain>
    </source>
</reference>
<keyword evidence="3" id="KW-0731">Sigma factor</keyword>
<dbReference type="Gene3D" id="1.10.1740.10">
    <property type="match status" value="1"/>
</dbReference>
<comment type="caution">
    <text evidence="7">The sequence shown here is derived from an EMBL/GenBank/DDBJ whole genome shotgun (WGS) entry which is preliminary data.</text>
</comment>
<dbReference type="SUPFAM" id="SSF88659">
    <property type="entry name" value="Sigma3 and sigma4 domains of RNA polymerase sigma factors"/>
    <property type="match status" value="1"/>
</dbReference>
<dbReference type="PANTHER" id="PTHR43133:SF8">
    <property type="entry name" value="RNA POLYMERASE SIGMA FACTOR HI_1459-RELATED"/>
    <property type="match status" value="1"/>
</dbReference>
<gene>
    <name evidence="7" type="ORF">H9838_01115</name>
</gene>
<sequence length="188" mass="20875">MAQRYQDYSDEQLAALVREGDPEAFAQLCSRHLGMIRGKARAFLGVCALEQEDLWQEGFLGLYAAAVSYRPQGGASFSTYAGACVYRRMVSAARKQGNSGNRPLNESLPLEDLVAQPGEESPQALVELRERFGALQRRMEEALTPMERQVLGFHLSGCSREEIAGRTGLSQKSVDNALHRARKKLRDL</sequence>